<dbReference type="PANTHER" id="PTHR37364">
    <property type="entry name" value="COILED-COIL DOMAIN-CONTAINING PROTEIN 182"/>
    <property type="match status" value="1"/>
</dbReference>
<evidence type="ECO:0000256" key="1">
    <source>
        <dbReference type="SAM" id="Coils"/>
    </source>
</evidence>
<accession>A0A8C3FYS6</accession>
<reference evidence="2" key="2">
    <citation type="submission" date="2025-09" db="UniProtKB">
        <authorList>
            <consortium name="Ensembl"/>
        </authorList>
    </citation>
    <scope>IDENTIFICATION</scope>
</reference>
<evidence type="ECO:0000313" key="2">
    <source>
        <dbReference type="Ensembl" id="ENSCPBP00000013236.1"/>
    </source>
</evidence>
<sequence>MTLGESHRAAECCRSCNTLEIIQMANQIQSFLETSIMALCKEETIPMTLDMLTSKKVETNNPQARCLLSTLASAMCSQHASDVEKLRQELKNVQRDMKDFKQEVTKMICKIEGTLSYMMDVVTKLETRSNHVEQRLREEEDRGIVRNKVLTFLLPREKELREKCADLERRLWRKNV</sequence>
<protein>
    <submittedName>
        <fullName evidence="2">Coiled-coil domain containing 182</fullName>
    </submittedName>
</protein>
<dbReference type="OMA" id="ASAMCSQ"/>
<proteinExistence type="predicted"/>
<dbReference type="AlphaFoldDB" id="A0A8C3FYS6"/>
<dbReference type="Ensembl" id="ENSCPBT00000015720.1">
    <property type="protein sequence ID" value="ENSCPBP00000013236.1"/>
    <property type="gene ID" value="ENSCPBG00000009929.1"/>
</dbReference>
<keyword evidence="3" id="KW-1185">Reference proteome</keyword>
<reference evidence="2" key="1">
    <citation type="submission" date="2025-08" db="UniProtKB">
        <authorList>
            <consortium name="Ensembl"/>
        </authorList>
    </citation>
    <scope>IDENTIFICATION</scope>
</reference>
<dbReference type="Pfam" id="PF15835">
    <property type="entry name" value="DUF4715"/>
    <property type="match status" value="1"/>
</dbReference>
<evidence type="ECO:0000313" key="3">
    <source>
        <dbReference type="Proteomes" id="UP000694380"/>
    </source>
</evidence>
<keyword evidence="1" id="KW-0175">Coiled coil</keyword>
<gene>
    <name evidence="2" type="primary">CCDC182</name>
</gene>
<dbReference type="GeneTree" id="ENSGT00390000014787"/>
<dbReference type="Proteomes" id="UP000694380">
    <property type="component" value="Unplaced"/>
</dbReference>
<dbReference type="InterPro" id="IPR031678">
    <property type="entry name" value="DUF4715"/>
</dbReference>
<dbReference type="GO" id="GO:0008585">
    <property type="term" value="P:female gonad development"/>
    <property type="evidence" value="ECO:0007669"/>
    <property type="project" value="Ensembl"/>
</dbReference>
<dbReference type="PANTHER" id="PTHR37364:SF1">
    <property type="entry name" value="COILED-COIL DOMAIN-CONTAINING PROTEIN 182"/>
    <property type="match status" value="1"/>
</dbReference>
<name>A0A8C3FYS6_CHRPI</name>
<organism evidence="2 3">
    <name type="scientific">Chrysemys picta bellii</name>
    <name type="common">Western painted turtle</name>
    <name type="synonym">Emys bellii</name>
    <dbReference type="NCBI Taxonomy" id="8478"/>
    <lineage>
        <taxon>Eukaryota</taxon>
        <taxon>Metazoa</taxon>
        <taxon>Chordata</taxon>
        <taxon>Craniata</taxon>
        <taxon>Vertebrata</taxon>
        <taxon>Euteleostomi</taxon>
        <taxon>Archelosauria</taxon>
        <taxon>Testudinata</taxon>
        <taxon>Testudines</taxon>
        <taxon>Cryptodira</taxon>
        <taxon>Durocryptodira</taxon>
        <taxon>Testudinoidea</taxon>
        <taxon>Emydidae</taxon>
        <taxon>Chrysemys</taxon>
    </lineage>
</organism>
<feature type="coiled-coil region" evidence="1">
    <location>
        <begin position="76"/>
        <end position="142"/>
    </location>
</feature>